<reference evidence="2" key="2">
    <citation type="submission" date="2009-03" db="EMBL/GenBank/DDBJ databases">
        <authorList>
            <person name="Gang L."/>
        </authorList>
    </citation>
    <scope>NUCLEOTIDE SEQUENCE</scope>
    <source>
        <strain evidence="2">Anhui</strain>
    </source>
</reference>
<keyword evidence="1" id="KW-0732">Signal</keyword>
<feature type="chain" id="PRO_5002985132" evidence="1">
    <location>
        <begin position="28"/>
        <end position="144"/>
    </location>
</feature>
<organism evidence="2">
    <name type="scientific">Schistosoma japonicum</name>
    <name type="common">Blood fluke</name>
    <dbReference type="NCBI Taxonomy" id="6182"/>
    <lineage>
        <taxon>Eukaryota</taxon>
        <taxon>Metazoa</taxon>
        <taxon>Spiralia</taxon>
        <taxon>Lophotrochozoa</taxon>
        <taxon>Platyhelminthes</taxon>
        <taxon>Trematoda</taxon>
        <taxon>Digenea</taxon>
        <taxon>Strigeidida</taxon>
        <taxon>Schistosomatoidea</taxon>
        <taxon>Schistosomatidae</taxon>
        <taxon>Schistosoma</taxon>
    </lineage>
</organism>
<dbReference type="EMBL" id="FN326864">
    <property type="protein sequence ID" value="CAX82588.1"/>
    <property type="molecule type" value="mRNA"/>
</dbReference>
<evidence type="ECO:0000313" key="2">
    <source>
        <dbReference type="EMBL" id="CAX82588.1"/>
    </source>
</evidence>
<feature type="signal peptide" evidence="1">
    <location>
        <begin position="1"/>
        <end position="27"/>
    </location>
</feature>
<proteinExistence type="evidence at transcript level"/>
<protein>
    <submittedName>
        <fullName evidence="2">Hypotheticial protein</fullName>
    </submittedName>
</protein>
<name>C7TYB2_SCHJA</name>
<reference evidence="2" key="1">
    <citation type="journal article" date="2009" name="Nature">
        <title>The Schistosoma japonicum genome reveals features of host-parasite interplay.</title>
        <authorList>
            <person name="Liu F."/>
            <person name="Zhou Y."/>
            <person name="Wang Z.Q."/>
            <person name="Lu G."/>
            <person name="Zheng H."/>
            <person name="Brindley P.J."/>
            <person name="McManus D.P."/>
            <person name="Blair D."/>
            <person name="Zhang Q.H."/>
            <person name="Zhong Y."/>
            <person name="Wang S."/>
            <person name="Han Z.G."/>
            <person name="Chen Z."/>
        </authorList>
    </citation>
    <scope>NUCLEOTIDE SEQUENCE</scope>
    <source>
        <strain evidence="2">Anhui</strain>
    </source>
</reference>
<dbReference type="AlphaFoldDB" id="C7TYB2"/>
<accession>C7TYB2</accession>
<sequence>MSSDLHKFFLLIVVVSAVFCLIKYTLANNECQQSCWRMNLVCQRKCASNNSFTKCKEGCDKECIPKDVCFNNKTQCYNSCWGTNIECLRKCASDNSFTKCKEGCDKVNEKCENTCRDGFQQCVFAKHVTNPDLLHHDSQIVKTV</sequence>
<evidence type="ECO:0000256" key="1">
    <source>
        <dbReference type="SAM" id="SignalP"/>
    </source>
</evidence>